<dbReference type="KEGG" id="dmi:Desmer_1839"/>
<accession>J7IQB7</accession>
<protein>
    <submittedName>
        <fullName evidence="1">Uncharacterized protein</fullName>
    </submittedName>
</protein>
<dbReference type="Proteomes" id="UP000005262">
    <property type="component" value="Chromosome"/>
</dbReference>
<dbReference type="STRING" id="768704.Desmer_1839"/>
<proteinExistence type="predicted"/>
<evidence type="ECO:0000313" key="2">
    <source>
        <dbReference type="Proteomes" id="UP000005262"/>
    </source>
</evidence>
<name>J7IQB7_DESMD</name>
<reference evidence="1 2" key="1">
    <citation type="journal article" date="2012" name="J. Bacteriol.">
        <title>Complete genome sequences of Desulfosporosinus orientis DSM765T, Desulfosporosinus youngiae DSM17734T, Desulfosporosinus meridiei DSM13257T, and Desulfosporosinus acidiphilus DSM22704T.</title>
        <authorList>
            <person name="Pester M."/>
            <person name="Brambilla E."/>
            <person name="Alazard D."/>
            <person name="Rattei T."/>
            <person name="Weinmaier T."/>
            <person name="Han J."/>
            <person name="Lucas S."/>
            <person name="Lapidus A."/>
            <person name="Cheng J.F."/>
            <person name="Goodwin L."/>
            <person name="Pitluck S."/>
            <person name="Peters L."/>
            <person name="Ovchinnikova G."/>
            <person name="Teshima H."/>
            <person name="Detter J.C."/>
            <person name="Han C.S."/>
            <person name="Tapia R."/>
            <person name="Land M.L."/>
            <person name="Hauser L."/>
            <person name="Kyrpides N.C."/>
            <person name="Ivanova N.N."/>
            <person name="Pagani I."/>
            <person name="Huntmann M."/>
            <person name="Wei C.L."/>
            <person name="Davenport K.W."/>
            <person name="Daligault H."/>
            <person name="Chain P.S."/>
            <person name="Chen A."/>
            <person name="Mavromatis K."/>
            <person name="Markowitz V."/>
            <person name="Szeto E."/>
            <person name="Mikhailova N."/>
            <person name="Pati A."/>
            <person name="Wagner M."/>
            <person name="Woyke T."/>
            <person name="Ollivier B."/>
            <person name="Klenk H.P."/>
            <person name="Spring S."/>
            <person name="Loy A."/>
        </authorList>
    </citation>
    <scope>NUCLEOTIDE SEQUENCE [LARGE SCALE GENOMIC DNA]</scope>
    <source>
        <strain evidence="2">ATCC BAA-275 / DSM 13257 / NCIMB 13706 / S10</strain>
    </source>
</reference>
<dbReference type="AlphaFoldDB" id="J7IQB7"/>
<dbReference type="EMBL" id="CP003629">
    <property type="protein sequence ID" value="AFQ43800.1"/>
    <property type="molecule type" value="Genomic_DNA"/>
</dbReference>
<organism evidence="1 2">
    <name type="scientific">Desulfosporosinus meridiei (strain ATCC BAA-275 / DSM 13257 / KCTC 12902 / NCIMB 13706 / S10)</name>
    <dbReference type="NCBI Taxonomy" id="768704"/>
    <lineage>
        <taxon>Bacteria</taxon>
        <taxon>Bacillati</taxon>
        <taxon>Bacillota</taxon>
        <taxon>Clostridia</taxon>
        <taxon>Eubacteriales</taxon>
        <taxon>Desulfitobacteriaceae</taxon>
        <taxon>Desulfosporosinus</taxon>
    </lineage>
</organism>
<gene>
    <name evidence="1" type="ordered locus">Desmer_1839</name>
</gene>
<keyword evidence="2" id="KW-1185">Reference proteome</keyword>
<dbReference type="HOGENOM" id="CLU_3327204_0_0_9"/>
<reference evidence="2" key="2">
    <citation type="submission" date="2012-08" db="EMBL/GenBank/DDBJ databases">
        <title>Finished genome of Desulfosporosinus meridiei DSM 13257.</title>
        <authorList>
            <person name="Huntemann M."/>
            <person name="Wei C.-L."/>
            <person name="Han J."/>
            <person name="Detter J.C."/>
            <person name="Han C."/>
            <person name="Davenport K."/>
            <person name="Daligault H."/>
            <person name="Erkkila T."/>
            <person name="Gu W."/>
            <person name="Munk A.C.C."/>
            <person name="Teshima H."/>
            <person name="Xu Y."/>
            <person name="Chain P."/>
            <person name="Tapia R."/>
            <person name="Chen A."/>
            <person name="Krypides N."/>
            <person name="Mavromatis K."/>
            <person name="Markowitz V."/>
            <person name="Szeto E."/>
            <person name="Ivanova N."/>
            <person name="Mikhailova N."/>
            <person name="Ovchinnikova G."/>
            <person name="Pagani I."/>
            <person name="Pati A."/>
            <person name="Goodwin L."/>
            <person name="Peters L."/>
            <person name="Pitluck S."/>
            <person name="Woyke T."/>
            <person name="Pester M."/>
            <person name="Spring S."/>
            <person name="Ollivier B."/>
            <person name="Rattei T."/>
            <person name="Klenk H.-P."/>
            <person name="Wagner M."/>
            <person name="Loy A."/>
        </authorList>
    </citation>
    <scope>NUCLEOTIDE SEQUENCE [LARGE SCALE GENOMIC DNA]</scope>
    <source>
        <strain evidence="2">ATCC BAA-275 / DSM 13257 / NCIMB 13706 / S10</strain>
    </source>
</reference>
<evidence type="ECO:0000313" key="1">
    <source>
        <dbReference type="EMBL" id="AFQ43800.1"/>
    </source>
</evidence>
<sequence length="38" mass="4133">MLAAVAGVVEIAEKVVNRVEEATIFPGVRLFLSVDYLI</sequence>